<dbReference type="InterPro" id="IPR011335">
    <property type="entry name" value="Restrct_endonuc-II-like"/>
</dbReference>
<feature type="domain" description="DUF234" evidence="1">
    <location>
        <begin position="227"/>
        <end position="318"/>
    </location>
</feature>
<evidence type="ECO:0000313" key="2">
    <source>
        <dbReference type="EMBL" id="EQD27464.1"/>
    </source>
</evidence>
<sequence length="384" mass="43655">PYRTWDDFLDEVEGTGRRLVVFDEFQFLLTPRSGLAGRLKDRWDRKWRQTGPSIVVCGSSVGMMQQLTQGKAGPLFGRLTADAHIRPMGYAAIREFYPKLTEEERIARYGVFGGTPFYHSLALSGTLEQAVRRTLLQEYPPLLDEPGQVLRTELRSPARASSILAALGAGRRNLHELETKVGVRSGGLNWYLPVLEEDLDLIRPDLPVDERRKMTRYAITDPFFEFYYRFIAPNRAAIEARQGDRVWQMIQEGLDSYLGRVFERVVREVLTLAQGRSLQGSKFEYEALGPWWDRSGNEVDVVAVAGKEIWAGEVKWSSSPVDIGMVAELLRKTPMLEQRFHRGVRPMVIARKGCTAEAETLLRERHGMALSLKDLSDILDRISP</sequence>
<organism evidence="2">
    <name type="scientific">mine drainage metagenome</name>
    <dbReference type="NCBI Taxonomy" id="410659"/>
    <lineage>
        <taxon>unclassified sequences</taxon>
        <taxon>metagenomes</taxon>
        <taxon>ecological metagenomes</taxon>
    </lineage>
</organism>
<dbReference type="InterPro" id="IPR027417">
    <property type="entry name" value="P-loop_NTPase"/>
</dbReference>
<reference evidence="2" key="1">
    <citation type="submission" date="2013-08" db="EMBL/GenBank/DDBJ databases">
        <authorList>
            <person name="Mendez C."/>
            <person name="Richter M."/>
            <person name="Ferrer M."/>
            <person name="Sanchez J."/>
        </authorList>
    </citation>
    <scope>NUCLEOTIDE SEQUENCE</scope>
</reference>
<dbReference type="AlphaFoldDB" id="T0ZF12"/>
<comment type="caution">
    <text evidence="2">The sequence shown here is derived from an EMBL/GenBank/DDBJ whole genome shotgun (WGS) entry which is preliminary data.</text>
</comment>
<dbReference type="Gene3D" id="3.40.50.300">
    <property type="entry name" value="P-loop containing nucleotide triphosphate hydrolases"/>
    <property type="match status" value="1"/>
</dbReference>
<name>T0ZF12_9ZZZZ</name>
<dbReference type="Pfam" id="PF03008">
    <property type="entry name" value="DUF234"/>
    <property type="match status" value="1"/>
</dbReference>
<dbReference type="SUPFAM" id="SSF52980">
    <property type="entry name" value="Restriction endonuclease-like"/>
    <property type="match status" value="1"/>
</dbReference>
<accession>T0ZF12</accession>
<gene>
    <name evidence="2" type="ORF">B1B_19143</name>
</gene>
<dbReference type="PANTHER" id="PTHR34704">
    <property type="entry name" value="ATPASE"/>
    <property type="match status" value="1"/>
</dbReference>
<protein>
    <submittedName>
        <fullName evidence="2">DEXX-box ATPase</fullName>
    </submittedName>
</protein>
<dbReference type="SUPFAM" id="SSF52540">
    <property type="entry name" value="P-loop containing nucleoside triphosphate hydrolases"/>
    <property type="match status" value="1"/>
</dbReference>
<dbReference type="PANTHER" id="PTHR34704:SF1">
    <property type="entry name" value="ATPASE"/>
    <property type="match status" value="1"/>
</dbReference>
<reference evidence="2" key="2">
    <citation type="journal article" date="2014" name="ISME J.">
        <title>Microbial stratification in low pH oxic and suboxic macroscopic growths along an acid mine drainage.</title>
        <authorList>
            <person name="Mendez-Garcia C."/>
            <person name="Mesa V."/>
            <person name="Sprenger R.R."/>
            <person name="Richter M."/>
            <person name="Diez M.S."/>
            <person name="Solano J."/>
            <person name="Bargiela R."/>
            <person name="Golyshina O.V."/>
            <person name="Manteca A."/>
            <person name="Ramos J.L."/>
            <person name="Gallego J.R."/>
            <person name="Llorente I."/>
            <person name="Martins Dos Santos V.A."/>
            <person name="Jensen O.N."/>
            <person name="Pelaez A.I."/>
            <person name="Sanchez J."/>
            <person name="Ferrer M."/>
        </authorList>
    </citation>
    <scope>NUCLEOTIDE SEQUENCE</scope>
</reference>
<dbReference type="EMBL" id="AUZY01012864">
    <property type="protein sequence ID" value="EQD27464.1"/>
    <property type="molecule type" value="Genomic_DNA"/>
</dbReference>
<dbReference type="InterPro" id="IPR004256">
    <property type="entry name" value="DUF234"/>
</dbReference>
<evidence type="ECO:0000259" key="1">
    <source>
        <dbReference type="Pfam" id="PF03008"/>
    </source>
</evidence>
<proteinExistence type="predicted"/>
<feature type="non-terminal residue" evidence="2">
    <location>
        <position position="1"/>
    </location>
</feature>